<comment type="subcellular location">
    <subcellularLocation>
        <location evidence="1 7">Cytoplasm</location>
    </subcellularLocation>
</comment>
<dbReference type="Gene3D" id="1.20.58.220">
    <property type="entry name" value="Phosphate transport system protein phou homolog 2, domain 2"/>
    <property type="match status" value="1"/>
</dbReference>
<dbReference type="GO" id="GO:0030643">
    <property type="term" value="P:intracellular phosphate ion homeostasis"/>
    <property type="evidence" value="ECO:0007669"/>
    <property type="project" value="InterPro"/>
</dbReference>
<dbReference type="PANTHER" id="PTHR42930:SF3">
    <property type="entry name" value="PHOSPHATE-SPECIFIC TRANSPORT SYSTEM ACCESSORY PROTEIN PHOU"/>
    <property type="match status" value="1"/>
</dbReference>
<dbReference type="EMBL" id="DVMV01000011">
    <property type="protein sequence ID" value="HIU44939.1"/>
    <property type="molecule type" value="Genomic_DNA"/>
</dbReference>
<evidence type="ECO:0000259" key="8">
    <source>
        <dbReference type="Pfam" id="PF01895"/>
    </source>
</evidence>
<dbReference type="NCBIfam" id="TIGR02135">
    <property type="entry name" value="phoU_full"/>
    <property type="match status" value="1"/>
</dbReference>
<dbReference type="InterPro" id="IPR026022">
    <property type="entry name" value="PhoU_dom"/>
</dbReference>
<keyword evidence="4 7" id="KW-0813">Transport</keyword>
<dbReference type="FunFam" id="1.20.58.220:FF:000004">
    <property type="entry name" value="Phosphate-specific transport system accessory protein PhoU"/>
    <property type="match status" value="1"/>
</dbReference>
<accession>A0A9D1LN50</accession>
<dbReference type="PANTHER" id="PTHR42930">
    <property type="entry name" value="PHOSPHATE-SPECIFIC TRANSPORT SYSTEM ACCESSORY PROTEIN PHOU"/>
    <property type="match status" value="1"/>
</dbReference>
<dbReference type="Proteomes" id="UP000824070">
    <property type="component" value="Unassembled WGS sequence"/>
</dbReference>
<name>A0A9D1LN50_9FIRM</name>
<evidence type="ECO:0000313" key="9">
    <source>
        <dbReference type="EMBL" id="HIU44939.1"/>
    </source>
</evidence>
<evidence type="ECO:0000256" key="6">
    <source>
        <dbReference type="ARBA" id="ARBA00022592"/>
    </source>
</evidence>
<evidence type="ECO:0000256" key="4">
    <source>
        <dbReference type="ARBA" id="ARBA00022448"/>
    </source>
</evidence>
<organism evidence="9 10">
    <name type="scientific">Candidatus Alloenteromonas pullicola</name>
    <dbReference type="NCBI Taxonomy" id="2840784"/>
    <lineage>
        <taxon>Bacteria</taxon>
        <taxon>Bacillati</taxon>
        <taxon>Bacillota</taxon>
        <taxon>Bacillota incertae sedis</taxon>
        <taxon>Candidatus Alloenteromonas</taxon>
    </lineage>
</organism>
<dbReference type="InterPro" id="IPR038078">
    <property type="entry name" value="PhoU-like_sf"/>
</dbReference>
<reference evidence="9" key="1">
    <citation type="submission" date="2020-10" db="EMBL/GenBank/DDBJ databases">
        <authorList>
            <person name="Gilroy R."/>
        </authorList>
    </citation>
    <scope>NUCLEOTIDE SEQUENCE</scope>
    <source>
        <strain evidence="9">ChiGjej1B1-22543</strain>
    </source>
</reference>
<evidence type="ECO:0000313" key="10">
    <source>
        <dbReference type="Proteomes" id="UP000824070"/>
    </source>
</evidence>
<sequence length="213" mass="23652">MERIEEELSSIRERLTKLFFLSNKAVGKAVDSLLNGDLVAAKEVVEGDKEVDSLHRGIEKSCFSLLLLDSPYANDFLFCSGALKMITDLERIGDYASDIAEEALYLSKGKKVEHPDLTLLSSYVKSLLDLGLRAFLNSDLELARSLDKEDEKVDDLFLKVRQDVADGVSKGELEADEGIVSALVAKYLERIADHGVNLGEWVDYMFTGAHMES</sequence>
<keyword evidence="5 7" id="KW-0963">Cytoplasm</keyword>
<keyword evidence="6 7" id="KW-0592">Phosphate transport</keyword>
<dbReference type="GO" id="GO:0006817">
    <property type="term" value="P:phosphate ion transport"/>
    <property type="evidence" value="ECO:0007669"/>
    <property type="project" value="UniProtKB-KW"/>
</dbReference>
<evidence type="ECO:0000256" key="3">
    <source>
        <dbReference type="ARBA" id="ARBA00011738"/>
    </source>
</evidence>
<evidence type="ECO:0000256" key="2">
    <source>
        <dbReference type="ARBA" id="ARBA00008107"/>
    </source>
</evidence>
<dbReference type="InterPro" id="IPR028366">
    <property type="entry name" value="PhoU"/>
</dbReference>
<feature type="domain" description="PhoU" evidence="8">
    <location>
        <begin position="119"/>
        <end position="202"/>
    </location>
</feature>
<dbReference type="AlphaFoldDB" id="A0A9D1LN50"/>
<dbReference type="Pfam" id="PF01895">
    <property type="entry name" value="PhoU"/>
    <property type="match status" value="2"/>
</dbReference>
<evidence type="ECO:0000256" key="1">
    <source>
        <dbReference type="ARBA" id="ARBA00004496"/>
    </source>
</evidence>
<evidence type="ECO:0000256" key="5">
    <source>
        <dbReference type="ARBA" id="ARBA00022490"/>
    </source>
</evidence>
<dbReference type="GO" id="GO:0005737">
    <property type="term" value="C:cytoplasm"/>
    <property type="evidence" value="ECO:0007669"/>
    <property type="project" value="UniProtKB-SubCell"/>
</dbReference>
<reference evidence="9" key="2">
    <citation type="journal article" date="2021" name="PeerJ">
        <title>Extensive microbial diversity within the chicken gut microbiome revealed by metagenomics and culture.</title>
        <authorList>
            <person name="Gilroy R."/>
            <person name="Ravi A."/>
            <person name="Getino M."/>
            <person name="Pursley I."/>
            <person name="Horton D.L."/>
            <person name="Alikhan N.F."/>
            <person name="Baker D."/>
            <person name="Gharbi K."/>
            <person name="Hall N."/>
            <person name="Watson M."/>
            <person name="Adriaenssens E.M."/>
            <person name="Foster-Nyarko E."/>
            <person name="Jarju S."/>
            <person name="Secka A."/>
            <person name="Antonio M."/>
            <person name="Oren A."/>
            <person name="Chaudhuri R.R."/>
            <person name="La Ragione R."/>
            <person name="Hildebrand F."/>
            <person name="Pallen M.J."/>
        </authorList>
    </citation>
    <scope>NUCLEOTIDE SEQUENCE</scope>
    <source>
        <strain evidence="9">ChiGjej1B1-22543</strain>
    </source>
</reference>
<evidence type="ECO:0000256" key="7">
    <source>
        <dbReference type="PIRNR" id="PIRNR003107"/>
    </source>
</evidence>
<comment type="subunit">
    <text evidence="3 7">Homodimer.</text>
</comment>
<proteinExistence type="inferred from homology"/>
<dbReference type="GO" id="GO:0045936">
    <property type="term" value="P:negative regulation of phosphate metabolic process"/>
    <property type="evidence" value="ECO:0007669"/>
    <property type="project" value="InterPro"/>
</dbReference>
<dbReference type="PIRSF" id="PIRSF003107">
    <property type="entry name" value="PhoU"/>
    <property type="match status" value="1"/>
</dbReference>
<protein>
    <recommendedName>
        <fullName evidence="7">Phosphate-specific transport system accessory protein PhoU</fullName>
    </recommendedName>
</protein>
<comment type="caution">
    <text evidence="9">The sequence shown here is derived from an EMBL/GenBank/DDBJ whole genome shotgun (WGS) entry which is preliminary data.</text>
</comment>
<comment type="similarity">
    <text evidence="2 7">Belongs to the PhoU family.</text>
</comment>
<feature type="domain" description="PhoU" evidence="8">
    <location>
        <begin position="16"/>
        <end position="102"/>
    </location>
</feature>
<dbReference type="SUPFAM" id="SSF109755">
    <property type="entry name" value="PhoU-like"/>
    <property type="match status" value="1"/>
</dbReference>
<comment type="function">
    <text evidence="7">Plays a role in the regulation of phosphate uptake.</text>
</comment>
<gene>
    <name evidence="9" type="primary">phoU</name>
    <name evidence="9" type="ORF">IAC52_01435</name>
</gene>